<name>A0A0P1B284_PLAHL</name>
<sequence length="61" mass="7081">MAITSRIAESDAERERVQRFERETRKRLFHLIDFAPTVSPTVVYHKDKVITVVLGIPEQIS</sequence>
<dbReference type="Proteomes" id="UP000054928">
    <property type="component" value="Unassembled WGS sequence"/>
</dbReference>
<proteinExistence type="predicted"/>
<dbReference type="EMBL" id="CCYD01002939">
    <property type="protein sequence ID" value="CEG48357.1"/>
    <property type="molecule type" value="Genomic_DNA"/>
</dbReference>
<evidence type="ECO:0000313" key="2">
    <source>
        <dbReference type="Proteomes" id="UP000054928"/>
    </source>
</evidence>
<evidence type="ECO:0000313" key="1">
    <source>
        <dbReference type="EMBL" id="CEG48357.1"/>
    </source>
</evidence>
<accession>A0A0P1B284</accession>
<reference evidence="2" key="1">
    <citation type="submission" date="2014-09" db="EMBL/GenBank/DDBJ databases">
        <authorList>
            <person name="Sharma Rahul"/>
            <person name="Thines Marco"/>
        </authorList>
    </citation>
    <scope>NUCLEOTIDE SEQUENCE [LARGE SCALE GENOMIC DNA]</scope>
</reference>
<keyword evidence="2" id="KW-1185">Reference proteome</keyword>
<dbReference type="RefSeq" id="XP_024584726.1">
    <property type="nucleotide sequence ID" value="XM_024719426.1"/>
</dbReference>
<protein>
    <submittedName>
        <fullName evidence="1">Uncharacterized protein</fullName>
    </submittedName>
</protein>
<organism evidence="1 2">
    <name type="scientific">Plasmopara halstedii</name>
    <name type="common">Downy mildew of sunflower</name>
    <dbReference type="NCBI Taxonomy" id="4781"/>
    <lineage>
        <taxon>Eukaryota</taxon>
        <taxon>Sar</taxon>
        <taxon>Stramenopiles</taxon>
        <taxon>Oomycota</taxon>
        <taxon>Peronosporomycetes</taxon>
        <taxon>Peronosporales</taxon>
        <taxon>Peronosporaceae</taxon>
        <taxon>Plasmopara</taxon>
    </lineage>
</organism>
<dbReference type="AlphaFoldDB" id="A0A0P1B284"/>
<dbReference type="GeneID" id="36401238"/>